<feature type="domain" description="O-methyltransferase dimerisation" evidence="6">
    <location>
        <begin position="19"/>
        <end position="91"/>
    </location>
</feature>
<evidence type="ECO:0000313" key="8">
    <source>
        <dbReference type="Proteomes" id="UP000199137"/>
    </source>
</evidence>
<dbReference type="InterPro" id="IPR001077">
    <property type="entry name" value="COMT_C"/>
</dbReference>
<dbReference type="EMBL" id="FOWC01000007">
    <property type="protein sequence ID" value="SFP82270.1"/>
    <property type="molecule type" value="Genomic_DNA"/>
</dbReference>
<dbReference type="STRING" id="112413.SAMN05421854_107104"/>
<dbReference type="PROSITE" id="PS51683">
    <property type="entry name" value="SAM_OMT_II"/>
    <property type="match status" value="1"/>
</dbReference>
<dbReference type="Gene3D" id="3.40.50.150">
    <property type="entry name" value="Vaccinia Virus protein VP39"/>
    <property type="match status" value="1"/>
</dbReference>
<sequence>MTSTVPDVSTPAGIIRLGSAFCDAKALLTAVELDLFSTLCAVPAPIDEIRDRLGLHGRGLSDFLQLLVALGLLEKSGDRYRNAAGADQYLVRGKPSYVGGFLQQANRNLYRAWDRLPDALRTGKPQAVGDFSDVVGNPERLGHFIGMMDALTQVLGPELVGALDWNGQSSVLDVGGCRGNMAAHIVKAHPHLEGHVFDLPQMEPFFTEHMENSGLTGSVLFHGGDFFRDPLPQADVVVLGHVLHDWDREQRAFLRRKAFDAVGPGGALVVYDRMLDDEPTHVENLVISLDMLLVTDGGAEYPVSEIRDHATVLGASSVRVQPLGDYDTLVECRKTVS</sequence>
<dbReference type="InterPro" id="IPR036388">
    <property type="entry name" value="WH-like_DNA-bd_sf"/>
</dbReference>
<proteinExistence type="predicted"/>
<protein>
    <submittedName>
        <fullName evidence="7">Dimerisation domain-containing protein</fullName>
    </submittedName>
</protein>
<name>A0A1I5TGT6_9PSEU</name>
<dbReference type="SUPFAM" id="SSF46785">
    <property type="entry name" value="Winged helix' DNA-binding domain"/>
    <property type="match status" value="1"/>
</dbReference>
<gene>
    <name evidence="7" type="ORF">SAMN05421854_107104</name>
</gene>
<dbReference type="GO" id="GO:0046983">
    <property type="term" value="F:protein dimerization activity"/>
    <property type="evidence" value="ECO:0007669"/>
    <property type="project" value="InterPro"/>
</dbReference>
<evidence type="ECO:0000313" key="7">
    <source>
        <dbReference type="EMBL" id="SFP82270.1"/>
    </source>
</evidence>
<dbReference type="CDD" id="cd02440">
    <property type="entry name" value="AdoMet_MTases"/>
    <property type="match status" value="1"/>
</dbReference>
<keyword evidence="2" id="KW-0808">Transferase</keyword>
<evidence type="ECO:0000256" key="2">
    <source>
        <dbReference type="ARBA" id="ARBA00022679"/>
    </source>
</evidence>
<evidence type="ECO:0000259" key="6">
    <source>
        <dbReference type="Pfam" id="PF08100"/>
    </source>
</evidence>
<dbReference type="InterPro" id="IPR029063">
    <property type="entry name" value="SAM-dependent_MTases_sf"/>
</dbReference>
<keyword evidence="1" id="KW-0489">Methyltransferase</keyword>
<dbReference type="PANTHER" id="PTHR43712:SF2">
    <property type="entry name" value="O-METHYLTRANSFERASE CICE"/>
    <property type="match status" value="1"/>
</dbReference>
<dbReference type="GO" id="GO:0008171">
    <property type="term" value="F:O-methyltransferase activity"/>
    <property type="evidence" value="ECO:0007669"/>
    <property type="project" value="InterPro"/>
</dbReference>
<dbReference type="OrthoDB" id="582216at2"/>
<dbReference type="Pfam" id="PF00891">
    <property type="entry name" value="Methyltransf_2"/>
    <property type="match status" value="1"/>
</dbReference>
<dbReference type="SUPFAM" id="SSF53335">
    <property type="entry name" value="S-adenosyl-L-methionine-dependent methyltransferases"/>
    <property type="match status" value="1"/>
</dbReference>
<dbReference type="GO" id="GO:0032259">
    <property type="term" value="P:methylation"/>
    <property type="evidence" value="ECO:0007669"/>
    <property type="project" value="UniProtKB-KW"/>
</dbReference>
<evidence type="ECO:0000259" key="5">
    <source>
        <dbReference type="Pfam" id="PF00891"/>
    </source>
</evidence>
<evidence type="ECO:0000256" key="4">
    <source>
        <dbReference type="PIRSR" id="PIRSR005739-1"/>
    </source>
</evidence>
<dbReference type="PANTHER" id="PTHR43712">
    <property type="entry name" value="PUTATIVE (AFU_ORTHOLOGUE AFUA_4G14580)-RELATED"/>
    <property type="match status" value="1"/>
</dbReference>
<dbReference type="Proteomes" id="UP000199137">
    <property type="component" value="Unassembled WGS sequence"/>
</dbReference>
<accession>A0A1I5TGT6</accession>
<evidence type="ECO:0000256" key="1">
    <source>
        <dbReference type="ARBA" id="ARBA00022603"/>
    </source>
</evidence>
<reference evidence="7 8" key="1">
    <citation type="submission" date="2016-10" db="EMBL/GenBank/DDBJ databases">
        <authorList>
            <person name="de Groot N.N."/>
        </authorList>
    </citation>
    <scope>NUCLEOTIDE SEQUENCE [LARGE SCALE GENOMIC DNA]</scope>
    <source>
        <strain evidence="7 8">DSM 44637</strain>
    </source>
</reference>
<dbReference type="InterPro" id="IPR012967">
    <property type="entry name" value="COMT_dimerisation"/>
</dbReference>
<dbReference type="Gene3D" id="1.10.10.10">
    <property type="entry name" value="Winged helix-like DNA-binding domain superfamily/Winged helix DNA-binding domain"/>
    <property type="match status" value="1"/>
</dbReference>
<feature type="domain" description="O-methyltransferase C-terminal" evidence="5">
    <location>
        <begin position="113"/>
        <end position="304"/>
    </location>
</feature>
<dbReference type="InterPro" id="IPR036390">
    <property type="entry name" value="WH_DNA-bd_sf"/>
</dbReference>
<dbReference type="AlphaFoldDB" id="A0A1I5TGT6"/>
<dbReference type="PIRSF" id="PIRSF005739">
    <property type="entry name" value="O-mtase"/>
    <property type="match status" value="1"/>
</dbReference>
<keyword evidence="3" id="KW-0949">S-adenosyl-L-methionine</keyword>
<organism evidence="7 8">
    <name type="scientific">Amycolatopsis rubida</name>
    <dbReference type="NCBI Taxonomy" id="112413"/>
    <lineage>
        <taxon>Bacteria</taxon>
        <taxon>Bacillati</taxon>
        <taxon>Actinomycetota</taxon>
        <taxon>Actinomycetes</taxon>
        <taxon>Pseudonocardiales</taxon>
        <taxon>Pseudonocardiaceae</taxon>
        <taxon>Amycolatopsis</taxon>
    </lineage>
</organism>
<dbReference type="Pfam" id="PF08100">
    <property type="entry name" value="Dimerisation"/>
    <property type="match status" value="1"/>
</dbReference>
<evidence type="ECO:0000256" key="3">
    <source>
        <dbReference type="ARBA" id="ARBA00022691"/>
    </source>
</evidence>
<dbReference type="InterPro" id="IPR016461">
    <property type="entry name" value="COMT-like"/>
</dbReference>
<feature type="active site" description="Proton acceptor" evidence="4">
    <location>
        <position position="244"/>
    </location>
</feature>